<evidence type="ECO:0000256" key="1">
    <source>
        <dbReference type="ARBA" id="ARBA00008779"/>
    </source>
</evidence>
<dbReference type="InterPro" id="IPR050738">
    <property type="entry name" value="Sulfatase"/>
</dbReference>
<name>A0A377PU10_HAFAL</name>
<comment type="similarity">
    <text evidence="1">Belongs to the sulfatase family.</text>
</comment>
<dbReference type="AlphaFoldDB" id="A0A377PU10"/>
<dbReference type="Proteomes" id="UP000254821">
    <property type="component" value="Unassembled WGS sequence"/>
</dbReference>
<dbReference type="SUPFAM" id="SSF53649">
    <property type="entry name" value="Alkaline phosphatase-like"/>
    <property type="match status" value="1"/>
</dbReference>
<dbReference type="EMBL" id="UGHP01000001">
    <property type="protein sequence ID" value="STQ82773.1"/>
    <property type="molecule type" value="Genomic_DNA"/>
</dbReference>
<feature type="domain" description="Sulfatase N-terminal" evidence="2">
    <location>
        <begin position="3"/>
        <end position="259"/>
    </location>
</feature>
<evidence type="ECO:0000313" key="4">
    <source>
        <dbReference type="Proteomes" id="UP000254821"/>
    </source>
</evidence>
<dbReference type="PANTHER" id="PTHR42693:SF33">
    <property type="entry name" value="ARYLSULFATASE"/>
    <property type="match status" value="1"/>
</dbReference>
<evidence type="ECO:0000259" key="2">
    <source>
        <dbReference type="Pfam" id="PF00884"/>
    </source>
</evidence>
<dbReference type="InterPro" id="IPR017850">
    <property type="entry name" value="Alkaline_phosphatase_core_sf"/>
</dbReference>
<gene>
    <name evidence="3" type="ORF">NCTC8105_04993</name>
</gene>
<dbReference type="PANTHER" id="PTHR42693">
    <property type="entry name" value="ARYLSULFATASE FAMILY MEMBER"/>
    <property type="match status" value="1"/>
</dbReference>
<sequence>MKKNLVYIHLESLNHAIYGHRQWFPCLNSIYSRSLRMNNFISTATSSIMALSDLVHGDDDVLEHNFALEEGISVNRTSDTLFDQLQMFGYQTQGIGYPKSWASVDSVWSRSQSFHWHDSSIEMLAEAEEIVADKTQPFALYCWNLSSHLCYADAIKRSGQHSFENWQLGYKSMDNTIGHILQLLIKHQQLENTIIVGFGDHGDDFWNHGYNGGFAHSIEPYTSLVHTPAFIFDPSRVNQDINHLVSLTDLKQTTLDLIGLPYLDTPQTPSYSALSGQRKYCFSRNLFSQQPESSSESPLHKGYSITSDFFHLLYSNGGYQMFAWQADTANQFDLLSLFVESEAGEKRLNVERLGKGRLGGPHPHITRFFRGKLSSCYPRELLRFTRPLG</sequence>
<protein>
    <submittedName>
        <fullName evidence="3">Arylsulfatase</fullName>
    </submittedName>
</protein>
<dbReference type="InterPro" id="IPR000917">
    <property type="entry name" value="Sulfatase_N"/>
</dbReference>
<dbReference type="Gene3D" id="3.40.720.10">
    <property type="entry name" value="Alkaline Phosphatase, subunit A"/>
    <property type="match status" value="1"/>
</dbReference>
<organism evidence="3 4">
    <name type="scientific">Hafnia alvei</name>
    <dbReference type="NCBI Taxonomy" id="569"/>
    <lineage>
        <taxon>Bacteria</taxon>
        <taxon>Pseudomonadati</taxon>
        <taxon>Pseudomonadota</taxon>
        <taxon>Gammaproteobacteria</taxon>
        <taxon>Enterobacterales</taxon>
        <taxon>Hafniaceae</taxon>
        <taxon>Hafnia</taxon>
    </lineage>
</organism>
<dbReference type="Pfam" id="PF00884">
    <property type="entry name" value="Sulfatase"/>
    <property type="match status" value="1"/>
</dbReference>
<accession>A0A377PU10</accession>
<reference evidence="3 4" key="1">
    <citation type="submission" date="2018-06" db="EMBL/GenBank/DDBJ databases">
        <authorList>
            <consortium name="Pathogen Informatics"/>
            <person name="Doyle S."/>
        </authorList>
    </citation>
    <scope>NUCLEOTIDE SEQUENCE [LARGE SCALE GENOMIC DNA]</scope>
    <source>
        <strain evidence="3 4">NCTC8105</strain>
    </source>
</reference>
<dbReference type="GO" id="GO:0004065">
    <property type="term" value="F:arylsulfatase activity"/>
    <property type="evidence" value="ECO:0007669"/>
    <property type="project" value="TreeGrafter"/>
</dbReference>
<proteinExistence type="inferred from homology"/>
<evidence type="ECO:0000313" key="3">
    <source>
        <dbReference type="EMBL" id="STQ82773.1"/>
    </source>
</evidence>